<reference evidence="2" key="1">
    <citation type="submission" date="2023-11" db="EMBL/GenBank/DDBJ databases">
        <title>Genome Sequence of Bacillus pseudomycoides stain BUPM19.</title>
        <authorList>
            <person name="Farhat A."/>
        </authorList>
    </citation>
    <scope>NUCLEOTIDE SEQUENCE [LARGE SCALE GENOMIC DNA]</scope>
    <source>
        <strain evidence="2">BUPM19</strain>
    </source>
</reference>
<dbReference type="EMBL" id="JAXOVW010000367">
    <property type="protein sequence ID" value="MDZ5610908.1"/>
    <property type="molecule type" value="Genomic_DNA"/>
</dbReference>
<comment type="caution">
    <text evidence="1">The sequence shown here is derived from an EMBL/GenBank/DDBJ whole genome shotgun (WGS) entry which is preliminary data.</text>
</comment>
<dbReference type="Proteomes" id="UP001291930">
    <property type="component" value="Unassembled WGS sequence"/>
</dbReference>
<evidence type="ECO:0000313" key="1">
    <source>
        <dbReference type="EMBL" id="MDZ5610908.1"/>
    </source>
</evidence>
<accession>A0ABU5K5I1</accession>
<sequence>VIEKLDTTQSKTGDWYGNKRANRMKGLFAYQKMTSAILGRADQRGVAVFQVNPAYTSISGKMKYMRKLGISIHQSAAFTIGRRGLGYKEKV</sequence>
<feature type="non-terminal residue" evidence="1">
    <location>
        <position position="91"/>
    </location>
</feature>
<gene>
    <name evidence="1" type="ORF">U2I54_29235</name>
</gene>
<keyword evidence="2" id="KW-1185">Reference proteome</keyword>
<feature type="non-terminal residue" evidence="1">
    <location>
        <position position="1"/>
    </location>
</feature>
<proteinExistence type="predicted"/>
<evidence type="ECO:0000313" key="2">
    <source>
        <dbReference type="Proteomes" id="UP001291930"/>
    </source>
</evidence>
<name>A0ABU5K5I1_9BACI</name>
<protein>
    <submittedName>
        <fullName evidence="1">Transposase</fullName>
    </submittedName>
</protein>
<organism evidence="1 2">
    <name type="scientific">Bacillus bingmayongensis</name>
    <dbReference type="NCBI Taxonomy" id="1150157"/>
    <lineage>
        <taxon>Bacteria</taxon>
        <taxon>Bacillati</taxon>
        <taxon>Bacillota</taxon>
        <taxon>Bacilli</taxon>
        <taxon>Bacillales</taxon>
        <taxon>Bacillaceae</taxon>
        <taxon>Bacillus</taxon>
    </lineage>
</organism>